<name>A0ABY7CQ45_9BASI</name>
<organism evidence="2 3">
    <name type="scientific">Puccinia triticina</name>
    <dbReference type="NCBI Taxonomy" id="208348"/>
    <lineage>
        <taxon>Eukaryota</taxon>
        <taxon>Fungi</taxon>
        <taxon>Dikarya</taxon>
        <taxon>Basidiomycota</taxon>
        <taxon>Pucciniomycotina</taxon>
        <taxon>Pucciniomycetes</taxon>
        <taxon>Pucciniales</taxon>
        <taxon>Pucciniaceae</taxon>
        <taxon>Puccinia</taxon>
    </lineage>
</organism>
<evidence type="ECO:0000313" key="3">
    <source>
        <dbReference type="Proteomes" id="UP001164743"/>
    </source>
</evidence>
<protein>
    <submittedName>
        <fullName evidence="2">Uncharacterized protein</fullName>
    </submittedName>
</protein>
<feature type="region of interest" description="Disordered" evidence="1">
    <location>
        <begin position="16"/>
        <end position="52"/>
    </location>
</feature>
<proteinExistence type="predicted"/>
<sequence>MLIAAIHLNVASAVPLGDHKSLSDEKKELHPEASGFPSHIHPSNPCGDPHHC</sequence>
<reference evidence="2" key="1">
    <citation type="submission" date="2022-10" db="EMBL/GenBank/DDBJ databases">
        <title>Puccinia triticina Genome sequencing and assembly.</title>
        <authorList>
            <person name="Li C."/>
        </authorList>
    </citation>
    <scope>NUCLEOTIDE SEQUENCE</scope>
    <source>
        <strain evidence="2">Pt15</strain>
    </source>
</reference>
<accession>A0ABY7CQ45</accession>
<gene>
    <name evidence="2" type="ORF">PtA15_8A61</name>
</gene>
<dbReference type="Proteomes" id="UP001164743">
    <property type="component" value="Chromosome 8A"/>
</dbReference>
<dbReference type="EMBL" id="CP110428">
    <property type="protein sequence ID" value="WAQ87160.1"/>
    <property type="molecule type" value="Genomic_DNA"/>
</dbReference>
<dbReference type="GeneID" id="77812952"/>
<evidence type="ECO:0000256" key="1">
    <source>
        <dbReference type="SAM" id="MobiDB-lite"/>
    </source>
</evidence>
<dbReference type="RefSeq" id="XP_053022715.1">
    <property type="nucleotide sequence ID" value="XM_053172068.1"/>
</dbReference>
<feature type="compositionally biased region" description="Basic and acidic residues" evidence="1">
    <location>
        <begin position="17"/>
        <end position="31"/>
    </location>
</feature>
<keyword evidence="3" id="KW-1185">Reference proteome</keyword>
<evidence type="ECO:0000313" key="2">
    <source>
        <dbReference type="EMBL" id="WAQ87160.1"/>
    </source>
</evidence>